<organism evidence="3 4">
    <name type="scientific">Corallococcus macrosporus</name>
    <dbReference type="NCBI Taxonomy" id="35"/>
    <lineage>
        <taxon>Bacteria</taxon>
        <taxon>Pseudomonadati</taxon>
        <taxon>Myxococcota</taxon>
        <taxon>Myxococcia</taxon>
        <taxon>Myxococcales</taxon>
        <taxon>Cystobacterineae</taxon>
        <taxon>Myxococcaceae</taxon>
        <taxon>Corallococcus</taxon>
    </lineage>
</organism>
<name>A0ABS3D6E5_9BACT</name>
<feature type="domain" description="Tyr recombinase" evidence="2">
    <location>
        <begin position="60"/>
        <end position="106"/>
    </location>
</feature>
<accession>A0ABS3D6E5</accession>
<dbReference type="Proteomes" id="UP000664052">
    <property type="component" value="Unassembled WGS sequence"/>
</dbReference>
<dbReference type="InterPro" id="IPR002104">
    <property type="entry name" value="Integrase_catalytic"/>
</dbReference>
<proteinExistence type="predicted"/>
<dbReference type="Pfam" id="PF00589">
    <property type="entry name" value="Phage_integrase"/>
    <property type="match status" value="1"/>
</dbReference>
<protein>
    <submittedName>
        <fullName evidence="3">Tyrosine-type recombinase/integrase</fullName>
    </submittedName>
</protein>
<reference evidence="3 4" key="1">
    <citation type="submission" date="2021-02" db="EMBL/GenBank/DDBJ databases">
        <title>De Novo genome assembly of isolated myxobacteria.</title>
        <authorList>
            <person name="Stevens D.C."/>
        </authorList>
    </citation>
    <scope>NUCLEOTIDE SEQUENCE [LARGE SCALE GENOMIC DNA]</scope>
    <source>
        <strain evidence="3 4">ATCC 29039</strain>
    </source>
</reference>
<evidence type="ECO:0000259" key="2">
    <source>
        <dbReference type="Pfam" id="PF00589"/>
    </source>
</evidence>
<sequence length="131" mass="14867">MSRRDFKAQAILQRALWRAGTVSGWKLICRRKGCGYQEEADVAEATRCPRCAMRLRTKPRRLRFHDLRGTCASLLIQSVASSAAVASVLRHSDPKLTMRRYAHMDPAAYLRQDVNKLSFAPASWPQPPEVQ</sequence>
<comment type="caution">
    <text evidence="3">The sequence shown here is derived from an EMBL/GenBank/DDBJ whole genome shotgun (WGS) entry which is preliminary data.</text>
</comment>
<dbReference type="RefSeq" id="WP_207049937.1">
    <property type="nucleotide sequence ID" value="NZ_JAFIMU010000004.1"/>
</dbReference>
<dbReference type="InterPro" id="IPR011010">
    <property type="entry name" value="DNA_brk_join_enz"/>
</dbReference>
<evidence type="ECO:0000256" key="1">
    <source>
        <dbReference type="ARBA" id="ARBA00023172"/>
    </source>
</evidence>
<keyword evidence="1" id="KW-0233">DNA recombination</keyword>
<gene>
    <name evidence="3" type="ORF">JYK02_06915</name>
</gene>
<evidence type="ECO:0000313" key="4">
    <source>
        <dbReference type="Proteomes" id="UP000664052"/>
    </source>
</evidence>
<dbReference type="EMBL" id="JAFIMU010000004">
    <property type="protein sequence ID" value="MBN8227240.1"/>
    <property type="molecule type" value="Genomic_DNA"/>
</dbReference>
<evidence type="ECO:0000313" key="3">
    <source>
        <dbReference type="EMBL" id="MBN8227240.1"/>
    </source>
</evidence>
<dbReference type="InterPro" id="IPR013762">
    <property type="entry name" value="Integrase-like_cat_sf"/>
</dbReference>
<keyword evidence="4" id="KW-1185">Reference proteome</keyword>
<dbReference type="SUPFAM" id="SSF56349">
    <property type="entry name" value="DNA breaking-rejoining enzymes"/>
    <property type="match status" value="1"/>
</dbReference>
<dbReference type="Gene3D" id="1.10.443.10">
    <property type="entry name" value="Intergrase catalytic core"/>
    <property type="match status" value="1"/>
</dbReference>